<name>X1BUM0_9ZZZZ</name>
<evidence type="ECO:0000313" key="2">
    <source>
        <dbReference type="EMBL" id="GAG87878.1"/>
    </source>
</evidence>
<gene>
    <name evidence="2" type="ORF">S01H4_30435</name>
</gene>
<proteinExistence type="predicted"/>
<feature type="transmembrane region" description="Helical" evidence="1">
    <location>
        <begin position="21"/>
        <end position="41"/>
    </location>
</feature>
<protein>
    <submittedName>
        <fullName evidence="2">Uncharacterized protein</fullName>
    </submittedName>
</protein>
<keyword evidence="1" id="KW-0472">Membrane</keyword>
<organism evidence="2">
    <name type="scientific">marine sediment metagenome</name>
    <dbReference type="NCBI Taxonomy" id="412755"/>
    <lineage>
        <taxon>unclassified sequences</taxon>
        <taxon>metagenomes</taxon>
        <taxon>ecological metagenomes</taxon>
    </lineage>
</organism>
<reference evidence="2" key="1">
    <citation type="journal article" date="2014" name="Front. Microbiol.">
        <title>High frequency of phylogenetically diverse reductive dehalogenase-homologous genes in deep subseafloor sedimentary metagenomes.</title>
        <authorList>
            <person name="Kawai M."/>
            <person name="Futagami T."/>
            <person name="Toyoda A."/>
            <person name="Takaki Y."/>
            <person name="Nishi S."/>
            <person name="Hori S."/>
            <person name="Arai W."/>
            <person name="Tsubouchi T."/>
            <person name="Morono Y."/>
            <person name="Uchiyama I."/>
            <person name="Ito T."/>
            <person name="Fujiyama A."/>
            <person name="Inagaki F."/>
            <person name="Takami H."/>
        </authorList>
    </citation>
    <scope>NUCLEOTIDE SEQUENCE</scope>
    <source>
        <strain evidence="2">Expedition CK06-06</strain>
    </source>
</reference>
<dbReference type="EMBL" id="BART01015708">
    <property type="protein sequence ID" value="GAG87878.1"/>
    <property type="molecule type" value="Genomic_DNA"/>
</dbReference>
<comment type="caution">
    <text evidence="2">The sequence shown here is derived from an EMBL/GenBank/DDBJ whole genome shotgun (WGS) entry which is preliminary data.</text>
</comment>
<sequence>MKENLKENKEKILGKIFLKGITVVFLISLITFLMSSAIIGAEPETVLTQIELFGDAIWDINPHQPSQTYDTMSSIVLYTANDYLGIIPQSGIKFSDLANLMSDDWSFWYFNDENATRE</sequence>
<keyword evidence="1" id="KW-1133">Transmembrane helix</keyword>
<evidence type="ECO:0000256" key="1">
    <source>
        <dbReference type="SAM" id="Phobius"/>
    </source>
</evidence>
<dbReference type="AlphaFoldDB" id="X1BUM0"/>
<keyword evidence="1" id="KW-0812">Transmembrane</keyword>
<accession>X1BUM0</accession>
<feature type="non-terminal residue" evidence="2">
    <location>
        <position position="118"/>
    </location>
</feature>